<reference evidence="1 2" key="2">
    <citation type="submission" date="2018-11" db="EMBL/GenBank/DDBJ databases">
        <authorList>
            <consortium name="Pathogen Informatics"/>
        </authorList>
    </citation>
    <scope>NUCLEOTIDE SEQUENCE [LARGE SCALE GENOMIC DNA]</scope>
</reference>
<reference evidence="3" key="1">
    <citation type="submission" date="2016-06" db="UniProtKB">
        <authorList>
            <consortium name="WormBaseParasite"/>
        </authorList>
    </citation>
    <scope>IDENTIFICATION</scope>
</reference>
<dbReference type="WBParaSite" id="SBAD_0000008201-mRNA-1">
    <property type="protein sequence ID" value="SBAD_0000008201-mRNA-1"/>
    <property type="gene ID" value="SBAD_0000008201"/>
</dbReference>
<sequence length="107" mass="11683">MDVSYAGNCEINISVGMFTAGVRDIQVDFALFCGRCHAGILVQRQPPLSTAALDLSATMVRRNHFMFSGFSDDVIVFAKDPAELQTKAVQLEKVSHTISLEMNISST</sequence>
<organism evidence="3">
    <name type="scientific">Soboliphyme baturini</name>
    <dbReference type="NCBI Taxonomy" id="241478"/>
    <lineage>
        <taxon>Eukaryota</taxon>
        <taxon>Metazoa</taxon>
        <taxon>Ecdysozoa</taxon>
        <taxon>Nematoda</taxon>
        <taxon>Enoplea</taxon>
        <taxon>Dorylaimia</taxon>
        <taxon>Dioctophymatida</taxon>
        <taxon>Dioctophymatoidea</taxon>
        <taxon>Soboliphymatidae</taxon>
        <taxon>Soboliphyme</taxon>
    </lineage>
</organism>
<protein>
    <submittedName>
        <fullName evidence="3">Reverse transcriptase domain-containing protein</fullName>
    </submittedName>
</protein>
<accession>A0A183I8Y0</accession>
<keyword evidence="2" id="KW-1185">Reference proteome</keyword>
<name>A0A183I8Y0_9BILA</name>
<proteinExistence type="predicted"/>
<gene>
    <name evidence="1" type="ORF">SBAD_LOCUS73</name>
</gene>
<dbReference type="EMBL" id="UZAM01000095">
    <property type="protein sequence ID" value="VDO79275.1"/>
    <property type="molecule type" value="Genomic_DNA"/>
</dbReference>
<evidence type="ECO:0000313" key="2">
    <source>
        <dbReference type="Proteomes" id="UP000270296"/>
    </source>
</evidence>
<evidence type="ECO:0000313" key="3">
    <source>
        <dbReference type="WBParaSite" id="SBAD_0000008201-mRNA-1"/>
    </source>
</evidence>
<dbReference type="OrthoDB" id="410104at2759"/>
<dbReference type="AlphaFoldDB" id="A0A183I8Y0"/>
<evidence type="ECO:0000313" key="1">
    <source>
        <dbReference type="EMBL" id="VDO79275.1"/>
    </source>
</evidence>
<dbReference type="Proteomes" id="UP000270296">
    <property type="component" value="Unassembled WGS sequence"/>
</dbReference>